<evidence type="ECO:0008006" key="4">
    <source>
        <dbReference type="Google" id="ProtNLM"/>
    </source>
</evidence>
<name>A0A967ECP3_9PROT</name>
<evidence type="ECO:0000313" key="3">
    <source>
        <dbReference type="Proteomes" id="UP000597459"/>
    </source>
</evidence>
<protein>
    <recommendedName>
        <fullName evidence="4">DUF3325 domain-containing protein</fullName>
    </recommendedName>
</protein>
<gene>
    <name evidence="2" type="ORF">GOB87_04080</name>
</gene>
<evidence type="ECO:0000313" key="2">
    <source>
        <dbReference type="EMBL" id="NHO53140.1"/>
    </source>
</evidence>
<proteinExistence type="predicted"/>
<feature type="transmembrane region" description="Helical" evidence="1">
    <location>
        <begin position="50"/>
        <end position="66"/>
    </location>
</feature>
<comment type="caution">
    <text evidence="2">The sequence shown here is derived from an EMBL/GenBank/DDBJ whole genome shotgun (WGS) entry which is preliminary data.</text>
</comment>
<dbReference type="AlphaFoldDB" id="A0A967ECP3"/>
<dbReference type="Proteomes" id="UP000597459">
    <property type="component" value="Unassembled WGS sequence"/>
</dbReference>
<reference evidence="2" key="1">
    <citation type="submission" date="2019-11" db="EMBL/GenBank/DDBJ databases">
        <title>Description of new Acetobacter species.</title>
        <authorList>
            <person name="Cleenwerck I."/>
            <person name="Sombolestani A.S."/>
        </authorList>
    </citation>
    <scope>NUCLEOTIDE SEQUENCE</scope>
    <source>
        <strain evidence="2">LMG 1626</strain>
    </source>
</reference>
<dbReference type="EMBL" id="WOTH01000005">
    <property type="protein sequence ID" value="NHO53140.1"/>
    <property type="molecule type" value="Genomic_DNA"/>
</dbReference>
<keyword evidence="1" id="KW-0472">Membrane</keyword>
<dbReference type="RefSeq" id="WP_166313277.1">
    <property type="nucleotide sequence ID" value="NZ_WOTH01000005.1"/>
</dbReference>
<keyword evidence="1" id="KW-1133">Transmembrane helix</keyword>
<sequence>MSMFAIVLAESSLLWGVGLACHGALQPAWLRRQTVQPAISLQQWMKRLRVFLPLLALILAVALAGGEGLVAWIASAGPAGVLVALALSATARKHA</sequence>
<keyword evidence="1" id="KW-0812">Transmembrane</keyword>
<feature type="transmembrane region" description="Helical" evidence="1">
    <location>
        <begin position="72"/>
        <end position="91"/>
    </location>
</feature>
<accession>A0A967ECP3</accession>
<evidence type="ECO:0000256" key="1">
    <source>
        <dbReference type="SAM" id="Phobius"/>
    </source>
</evidence>
<keyword evidence="3" id="KW-1185">Reference proteome</keyword>
<organism evidence="2 3">
    <name type="scientific">Acetobacter estunensis</name>
    <dbReference type="NCBI Taxonomy" id="104097"/>
    <lineage>
        <taxon>Bacteria</taxon>
        <taxon>Pseudomonadati</taxon>
        <taxon>Pseudomonadota</taxon>
        <taxon>Alphaproteobacteria</taxon>
        <taxon>Acetobacterales</taxon>
        <taxon>Acetobacteraceae</taxon>
        <taxon>Acetobacter</taxon>
    </lineage>
</organism>